<evidence type="ECO:0000256" key="3">
    <source>
        <dbReference type="ARBA" id="ARBA00022989"/>
    </source>
</evidence>
<dbReference type="EMBL" id="ANKD01000001">
    <property type="protein sequence ID" value="EPC78344.1"/>
    <property type="molecule type" value="Genomic_DNA"/>
</dbReference>
<feature type="transmembrane region" description="Helical" evidence="5">
    <location>
        <begin position="231"/>
        <end position="250"/>
    </location>
</feature>
<feature type="transmembrane region" description="Helical" evidence="5">
    <location>
        <begin position="17"/>
        <end position="37"/>
    </location>
</feature>
<proteinExistence type="predicted"/>
<dbReference type="Pfam" id="PF04932">
    <property type="entry name" value="Wzy_C"/>
    <property type="match status" value="1"/>
</dbReference>
<feature type="transmembrane region" description="Helical" evidence="5">
    <location>
        <begin position="43"/>
        <end position="61"/>
    </location>
</feature>
<dbReference type="InterPro" id="IPR051533">
    <property type="entry name" value="WaaL-like"/>
</dbReference>
<dbReference type="InterPro" id="IPR007016">
    <property type="entry name" value="O-antigen_ligase-rel_domated"/>
</dbReference>
<feature type="domain" description="O-antigen ligase-related" evidence="6">
    <location>
        <begin position="215"/>
        <end position="387"/>
    </location>
</feature>
<evidence type="ECO:0000313" key="7">
    <source>
        <dbReference type="EMBL" id="EPC78344.1"/>
    </source>
</evidence>
<feature type="transmembrane region" description="Helical" evidence="5">
    <location>
        <begin position="73"/>
        <end position="90"/>
    </location>
</feature>
<feature type="transmembrane region" description="Helical" evidence="5">
    <location>
        <begin position="417"/>
        <end position="448"/>
    </location>
</feature>
<keyword evidence="2 5" id="KW-0812">Transmembrane</keyword>
<evidence type="ECO:0000259" key="6">
    <source>
        <dbReference type="Pfam" id="PF04932"/>
    </source>
</evidence>
<dbReference type="PANTHER" id="PTHR37422">
    <property type="entry name" value="TEICHURONIC ACID BIOSYNTHESIS PROTEIN TUAE"/>
    <property type="match status" value="1"/>
</dbReference>
<comment type="subcellular location">
    <subcellularLocation>
        <location evidence="1">Membrane</location>
        <topology evidence="1">Multi-pass membrane protein</topology>
    </subcellularLocation>
</comment>
<evidence type="ECO:0000256" key="2">
    <source>
        <dbReference type="ARBA" id="ARBA00022692"/>
    </source>
</evidence>
<dbReference type="GO" id="GO:0016020">
    <property type="term" value="C:membrane"/>
    <property type="evidence" value="ECO:0007669"/>
    <property type="project" value="UniProtKB-SubCell"/>
</dbReference>
<accession>A0A8E0IVI1</accession>
<evidence type="ECO:0000313" key="8">
    <source>
        <dbReference type="Proteomes" id="UP000014252"/>
    </source>
</evidence>
<evidence type="ECO:0000256" key="1">
    <source>
        <dbReference type="ARBA" id="ARBA00004141"/>
    </source>
</evidence>
<sequence>MENIREGSRAGSVITEYYLYILFVFLILRSINYYSLIPSVFDSIVFALLAVAGGAMIAWNCLDFLRHKSFVSYDWWLIGFLIVMFISSLLNRHYGVSGNFKTIVWSAIYFFLIYALAANGRLSKYFYQTVIRIFGWAYFFVSLVSFGMYLIQYSYLRPGTIETRIRIGFLEGRLFGAFGDPNFGGMFALILVIVCIYGIVVKSHVFPRWFLFTNLFLQTFVLVLTGSRSAILIGEALAAVVFVALVARYLAARGTNLLVNIVASVITLAVSVVALTFFVASLKWLLEKLPPLFEFLQIHRPHGREVVSLKRADVADNSDISNMRFSIWSSAIEIFKTKWIFGVSPRNMVAYAKDMLPKSLIAQQGFKTHNAWIDVLASTGLVGFVTMIGFSIKSAFMALRSLQFGKKMLSADSNVQFLIVASLIGFTFFVNVIFFTNDVCSFIFWMVLGNMYFQFRQRQSALS</sequence>
<dbReference type="PANTHER" id="PTHR37422:SF13">
    <property type="entry name" value="LIPOPOLYSACCHARIDE BIOSYNTHESIS PROTEIN PA4999-RELATED"/>
    <property type="match status" value="1"/>
</dbReference>
<feature type="transmembrane region" description="Helical" evidence="5">
    <location>
        <begin position="183"/>
        <end position="201"/>
    </location>
</feature>
<feature type="transmembrane region" description="Helical" evidence="5">
    <location>
        <begin position="257"/>
        <end position="286"/>
    </location>
</feature>
<evidence type="ECO:0000256" key="4">
    <source>
        <dbReference type="ARBA" id="ARBA00023136"/>
    </source>
</evidence>
<dbReference type="AlphaFoldDB" id="A0A8E0IVI1"/>
<feature type="transmembrane region" description="Helical" evidence="5">
    <location>
        <begin position="208"/>
        <end position="225"/>
    </location>
</feature>
<feature type="transmembrane region" description="Helical" evidence="5">
    <location>
        <begin position="130"/>
        <end position="151"/>
    </location>
</feature>
<name>A0A8E0IVI1_LACPA</name>
<dbReference type="Proteomes" id="UP000014252">
    <property type="component" value="Unassembled WGS sequence"/>
</dbReference>
<gene>
    <name evidence="7" type="ORF">Lpp71_00010</name>
</gene>
<feature type="transmembrane region" description="Helical" evidence="5">
    <location>
        <begin position="375"/>
        <end position="396"/>
    </location>
</feature>
<organism evidence="7 8">
    <name type="scientific">Lacticaseibacillus paracasei subsp. paracasei Lpp71</name>
    <dbReference type="NCBI Taxonomy" id="1256207"/>
    <lineage>
        <taxon>Bacteria</taxon>
        <taxon>Bacillati</taxon>
        <taxon>Bacillota</taxon>
        <taxon>Bacilli</taxon>
        <taxon>Lactobacillales</taxon>
        <taxon>Lactobacillaceae</taxon>
        <taxon>Lacticaseibacillus</taxon>
    </lineage>
</organism>
<feature type="transmembrane region" description="Helical" evidence="5">
    <location>
        <begin position="102"/>
        <end position="118"/>
    </location>
</feature>
<keyword evidence="4 5" id="KW-0472">Membrane</keyword>
<evidence type="ECO:0000256" key="5">
    <source>
        <dbReference type="SAM" id="Phobius"/>
    </source>
</evidence>
<protein>
    <submittedName>
        <fullName evidence="7">O-antigen polymerase</fullName>
    </submittedName>
</protein>
<keyword evidence="3 5" id="KW-1133">Transmembrane helix</keyword>
<comment type="caution">
    <text evidence="7">The sequence shown here is derived from an EMBL/GenBank/DDBJ whole genome shotgun (WGS) entry which is preliminary data.</text>
</comment>
<reference evidence="7 8" key="1">
    <citation type="journal article" date="2013" name="PLoS ONE">
        <title>Lactobacillus paracasei comparative genomics: towards species pan-genome definition and exploitation of diversity.</title>
        <authorList>
            <person name="Smokvina T."/>
            <person name="Wels M."/>
            <person name="Polka J."/>
            <person name="Chervaux C."/>
            <person name="Brisse S."/>
            <person name="Boekhorst J."/>
            <person name="van Hylckama Vlieg J.E."/>
            <person name="Siezen R.J."/>
        </authorList>
    </citation>
    <scope>NUCLEOTIDE SEQUENCE [LARGE SCALE GENOMIC DNA]</scope>
    <source>
        <strain evidence="7 8">Lpp71</strain>
    </source>
</reference>